<evidence type="ECO:0000313" key="1">
    <source>
        <dbReference type="EMBL" id="KAI2390173.1"/>
    </source>
</evidence>
<proteinExistence type="predicted"/>
<accession>A0ACB8V185</accession>
<protein>
    <submittedName>
        <fullName evidence="1">PH-response regulator protein palA/rim20</fullName>
    </submittedName>
</protein>
<reference evidence="1" key="1">
    <citation type="journal article" date="2022" name="bioRxiv">
        <title>Population genetic analysis of Ophidiomyces ophidiicola, the causative agent of snake fungal disease, indicates recent introductions to the USA.</title>
        <authorList>
            <person name="Ladner J.T."/>
            <person name="Palmer J.M."/>
            <person name="Ettinger C.L."/>
            <person name="Stajich J.E."/>
            <person name="Farrell T.M."/>
            <person name="Glorioso B.M."/>
            <person name="Lawson B."/>
            <person name="Price S.J."/>
            <person name="Stengle A.G."/>
            <person name="Grear D.A."/>
            <person name="Lorch J.M."/>
        </authorList>
    </citation>
    <scope>NUCLEOTIDE SEQUENCE</scope>
    <source>
        <strain evidence="1">NWHC 24266-5</strain>
    </source>
</reference>
<sequence>MTSSILKIPFRRSHPVSLSKALGQYISSKYDQHPEMFSEDLLIIDRLRSEAINVQEPHVSGISRLIIYAAQLKWIGGKFPIDVGADFSWYPAFGFNTLRPASQNNIRYELANVLFNLAALYSQLAISLNTSDSNNLKTACKYFCQAAGVLLHLRTDVIPDLRGSPPEDMDQMTLQSLEELMLAQAQECFWQKAVKDGLKDASIARLAAKVSDFYANAGDFAVKSNAISTEWIHHITAKHHHFAAAAQYRQSLDCLEKRKYGEEVARLRDSLVCVNEALRESKWINKVVLGDLNTLKSRVGEDLKRAERDNDMIYLNPVPPKSELKLLERAPMVSSKAPVEVTNALSMIGEDAPLGKPLFSKLVPYAVHIAASIYADRRDQLVNQTIGELESMTLRLRELLQSLNLPGSLQALEKPLGLPPALLSHAEEIRQQDGLHRLHRSLDDTSRLKANDNAIYAEGVELLMAEKEEDDRARSKYGTDRWARLPSEQAAVKLYTNIREIDGYLSSANNSDTLVFKKLSESERVLRVLTGTSRDLEAYVPSSKRVVITPQVERESRQLRSTLNEVTRLEGRRKRKIEALREKAKADKIHSALVKETTRLEREYPMQVIEPGQFEDLFEEQLRLYDSDRDMLTEEQKSQTQLEDQLRESNKAFITARKGDSSTKDREKALQDLENGYLKYKDIISNIEVGRKFYNDLAKIVTRFRDESKKFVQQRRMEAGQLETDITNTAAMASLNISPPTPNPAPVQAPPLSRPQNTTNNAPPPLTAPQPTRIPAQAPPLSNFTPAPTPATPAATAVGPGAFPSIPQSAVSGLWAPEMGIKFGASAPQGGVDARSSGAGFPAPSVPASGGGGVAGDSDEQRRPIPGKWDPVNGLRFS</sequence>
<name>A0ACB8V185_9EURO</name>
<dbReference type="EMBL" id="JALBCA010000019">
    <property type="protein sequence ID" value="KAI2390173.1"/>
    <property type="molecule type" value="Genomic_DNA"/>
</dbReference>
<organism evidence="1">
    <name type="scientific">Ophidiomyces ophidiicola</name>
    <dbReference type="NCBI Taxonomy" id="1387563"/>
    <lineage>
        <taxon>Eukaryota</taxon>
        <taxon>Fungi</taxon>
        <taxon>Dikarya</taxon>
        <taxon>Ascomycota</taxon>
        <taxon>Pezizomycotina</taxon>
        <taxon>Eurotiomycetes</taxon>
        <taxon>Eurotiomycetidae</taxon>
        <taxon>Onygenales</taxon>
        <taxon>Onygenaceae</taxon>
        <taxon>Ophidiomyces</taxon>
    </lineage>
</organism>
<gene>
    <name evidence="1" type="primary">RIM20</name>
    <name evidence="1" type="ORF">LOY88_001773</name>
</gene>
<comment type="caution">
    <text evidence="1">The sequence shown here is derived from an EMBL/GenBank/DDBJ whole genome shotgun (WGS) entry which is preliminary data.</text>
</comment>